<dbReference type="EMBL" id="VSSQ01056677">
    <property type="protein sequence ID" value="MPN10518.1"/>
    <property type="molecule type" value="Genomic_DNA"/>
</dbReference>
<comment type="caution">
    <text evidence="2">The sequence shown here is derived from an EMBL/GenBank/DDBJ whole genome shotgun (WGS) entry which is preliminary data.</text>
</comment>
<name>A0A645F835_9ZZZZ</name>
<dbReference type="AlphaFoldDB" id="A0A645F835"/>
<gene>
    <name evidence="2" type="ORF">SDC9_157813</name>
</gene>
<protein>
    <submittedName>
        <fullName evidence="2">Uncharacterized protein</fullName>
    </submittedName>
</protein>
<reference evidence="2" key="1">
    <citation type="submission" date="2019-08" db="EMBL/GenBank/DDBJ databases">
        <authorList>
            <person name="Kucharzyk K."/>
            <person name="Murdoch R.W."/>
            <person name="Higgins S."/>
            <person name="Loffler F."/>
        </authorList>
    </citation>
    <scope>NUCLEOTIDE SEQUENCE</scope>
</reference>
<accession>A0A645F835</accession>
<organism evidence="2">
    <name type="scientific">bioreactor metagenome</name>
    <dbReference type="NCBI Taxonomy" id="1076179"/>
    <lineage>
        <taxon>unclassified sequences</taxon>
        <taxon>metagenomes</taxon>
        <taxon>ecological metagenomes</taxon>
    </lineage>
</organism>
<proteinExistence type="predicted"/>
<feature type="compositionally biased region" description="Basic and acidic residues" evidence="1">
    <location>
        <begin position="1"/>
        <end position="10"/>
    </location>
</feature>
<sequence length="88" mass="9488">MARIRADRNKPQPGGGGHIPSIQKSVDIDLSDSLVLCHAKQGIKMGDVTVDTPVGQKTHQMKGGTLLDAVVHRRVEDFVLEKTAVFNG</sequence>
<evidence type="ECO:0000256" key="1">
    <source>
        <dbReference type="SAM" id="MobiDB-lite"/>
    </source>
</evidence>
<feature type="region of interest" description="Disordered" evidence="1">
    <location>
        <begin position="1"/>
        <end position="23"/>
    </location>
</feature>
<evidence type="ECO:0000313" key="2">
    <source>
        <dbReference type="EMBL" id="MPN10518.1"/>
    </source>
</evidence>